<sequence>MDLFEEARDSELIGGHVSSDQSFDAMPESSDFGKKRIDLRSEPISEARIAIYVWAVVKFSLDLNDCIQLVHEPGNQAMAAKISQETNVAGEAIKLLLCELSCFDQPRIATLLIIPSDGTE</sequence>
<dbReference type="EMBL" id="QEFB01000001">
    <property type="protein sequence ID" value="PWC08123.1"/>
    <property type="molecule type" value="Genomic_DNA"/>
</dbReference>
<dbReference type="AlphaFoldDB" id="A0A2U1TH56"/>
<evidence type="ECO:0000256" key="1">
    <source>
        <dbReference type="SAM" id="MobiDB-lite"/>
    </source>
</evidence>
<comment type="caution">
    <text evidence="2">The sequence shown here is derived from an EMBL/GenBank/DDBJ whole genome shotgun (WGS) entry which is preliminary data.</text>
</comment>
<organism evidence="2 3">
    <name type="scientific">Mycetocola zhujimingii</name>
    <dbReference type="NCBI Taxonomy" id="2079792"/>
    <lineage>
        <taxon>Bacteria</taxon>
        <taxon>Bacillati</taxon>
        <taxon>Actinomycetota</taxon>
        <taxon>Actinomycetes</taxon>
        <taxon>Micrococcales</taxon>
        <taxon>Microbacteriaceae</taxon>
        <taxon>Mycetocola</taxon>
    </lineage>
</organism>
<dbReference type="Proteomes" id="UP000244962">
    <property type="component" value="Unassembled WGS sequence"/>
</dbReference>
<evidence type="ECO:0000313" key="2">
    <source>
        <dbReference type="EMBL" id="PWC08123.1"/>
    </source>
</evidence>
<protein>
    <submittedName>
        <fullName evidence="2">Uncharacterized protein</fullName>
    </submittedName>
</protein>
<feature type="compositionally biased region" description="Basic and acidic residues" evidence="1">
    <location>
        <begin position="1"/>
        <end position="11"/>
    </location>
</feature>
<feature type="region of interest" description="Disordered" evidence="1">
    <location>
        <begin position="1"/>
        <end position="31"/>
    </location>
</feature>
<keyword evidence="3" id="KW-1185">Reference proteome</keyword>
<reference evidence="3" key="1">
    <citation type="submission" date="2018-04" db="EMBL/GenBank/DDBJ databases">
        <authorList>
            <person name="Liu S."/>
            <person name="Wang Z."/>
            <person name="Li J."/>
        </authorList>
    </citation>
    <scope>NUCLEOTIDE SEQUENCE [LARGE SCALE GENOMIC DNA]</scope>
    <source>
        <strain evidence="3">622</strain>
    </source>
</reference>
<evidence type="ECO:0000313" key="3">
    <source>
        <dbReference type="Proteomes" id="UP000244962"/>
    </source>
</evidence>
<name>A0A2U1TH56_9MICO</name>
<proteinExistence type="predicted"/>
<accession>A0A2U1TH56</accession>
<gene>
    <name evidence="2" type="ORF">DF223_01850</name>
</gene>